<proteinExistence type="predicted"/>
<keyword evidence="2" id="KW-1185">Reference proteome</keyword>
<evidence type="ECO:0000313" key="1">
    <source>
        <dbReference type="EMBL" id="UPL02670.1"/>
    </source>
</evidence>
<organism evidence="1 2">
    <name type="scientific">Fusarium solani subsp. cucurbitae</name>
    <name type="common">Neocosmosporum cucurbitae</name>
    <dbReference type="NCBI Taxonomy" id="2747967"/>
    <lineage>
        <taxon>Eukaryota</taxon>
        <taxon>Fungi</taxon>
        <taxon>Dikarya</taxon>
        <taxon>Ascomycota</taxon>
        <taxon>Pezizomycotina</taxon>
        <taxon>Sordariomycetes</taxon>
        <taxon>Hypocreomycetidae</taxon>
        <taxon>Hypocreales</taxon>
        <taxon>Nectriaceae</taxon>
        <taxon>Fusarium</taxon>
        <taxon>Fusarium solani species complex</taxon>
    </lineage>
</organism>
<dbReference type="Proteomes" id="UP000830768">
    <property type="component" value="Chromosome 11"/>
</dbReference>
<name>A0ACD3ZMT4_FUSSC</name>
<gene>
    <name evidence="1" type="ORF">LCI18_013604</name>
</gene>
<dbReference type="EMBL" id="CP090039">
    <property type="protein sequence ID" value="UPL02670.1"/>
    <property type="molecule type" value="Genomic_DNA"/>
</dbReference>
<evidence type="ECO:0000313" key="2">
    <source>
        <dbReference type="Proteomes" id="UP000830768"/>
    </source>
</evidence>
<accession>A0ACD3ZMT4</accession>
<sequence length="370" mass="40561">MSAQDPFPWHLPICDAHCHPTDTMSSLSDIPAMRASSLTIMATRAQDQKLVADAAAGSSSSSTTPGKAVVPAFGWHPWFSHLLYDDAGNSTPGSGPDKEVHYAAVLQPEPDTAFIASLPDPTPVSSFIKSTRTLLDSHPKALVGEIGLDKAFRLPQPWNPSDQASRDESLTPGGREGRLLSPHRVRMEHQRAILAAQLRLAAETRRAVSVHGVQAHGVLHETLAATWKGHEREVITRRKRRLVAQGAEDFSSDDDEDEDKPYPPRICLHSFSGSVEVLKQYLHPAIPARIFVSLSSAVNLSTEATSTRTDEVLRALPDESVLVESDLHVAGEDMDAALEEMYRHVCKVKGWELEEGVRRIAKNYEAFIHG</sequence>
<reference evidence="1" key="1">
    <citation type="submission" date="2021-11" db="EMBL/GenBank/DDBJ databases">
        <title>Fusarium solani-melongenae Genome sequencing and assembly.</title>
        <authorList>
            <person name="Xie S."/>
            <person name="Huang L."/>
            <person name="Zhang X."/>
        </authorList>
    </citation>
    <scope>NUCLEOTIDE SEQUENCE</scope>
    <source>
        <strain evidence="1">CRI 24-3</strain>
    </source>
</reference>
<protein>
    <submittedName>
        <fullName evidence="1">Uncharacterized protein</fullName>
    </submittedName>
</protein>